<protein>
    <submittedName>
        <fullName evidence="1">Uncharacterized protein</fullName>
    </submittedName>
</protein>
<reference evidence="1 2" key="1">
    <citation type="submission" date="2019-12" db="EMBL/GenBank/DDBJ databases">
        <title>Complete genome sequence of Streptococcus sp. CNU G2 isolated frome Bos taurus coreanae.</title>
        <authorList>
            <person name="Park S.Y."/>
            <person name="Kim J.H."/>
            <person name="Seo S.W."/>
        </authorList>
    </citation>
    <scope>NUCLEOTIDE SEQUENCE [LARGE SCALE GENOMIC DNA]</scope>
    <source>
        <strain evidence="1 2">CNU G2</strain>
        <plasmid evidence="2">p_cnu_g2</plasmid>
    </source>
</reference>
<dbReference type="AlphaFoldDB" id="A0A6G8I300"/>
<accession>A0A6G8I300</accession>
<dbReference type="Proteomes" id="UP000503166">
    <property type="component" value="Plasmid p_CNU_G2"/>
</dbReference>
<keyword evidence="1" id="KW-0614">Plasmid</keyword>
<geneLocation type="plasmid" evidence="2">
    <name>p_cnu_g2</name>
</geneLocation>
<dbReference type="RefSeq" id="WP_157328599.1">
    <property type="nucleotide sequence ID" value="NZ_CP046920.1"/>
</dbReference>
<dbReference type="EMBL" id="CP046920">
    <property type="protein sequence ID" value="QIM47401.1"/>
    <property type="molecule type" value="Genomic_DNA"/>
</dbReference>
<dbReference type="KEGG" id="srum:GPZ88_10005"/>
<evidence type="ECO:0000313" key="1">
    <source>
        <dbReference type="EMBL" id="QIM47401.1"/>
    </source>
</evidence>
<proteinExistence type="predicted"/>
<organism evidence="1 2">
    <name type="scientific">Streptococcus ruminicola</name>
    <dbReference type="NCBI Taxonomy" id="2686210"/>
    <lineage>
        <taxon>Bacteria</taxon>
        <taxon>Bacillati</taxon>
        <taxon>Bacillota</taxon>
        <taxon>Bacilli</taxon>
        <taxon>Lactobacillales</taxon>
        <taxon>Streptococcaceae</taxon>
        <taxon>Streptococcus</taxon>
    </lineage>
</organism>
<sequence>MKNLEKEFLTLTKWTIRFLDSTTPQFFVREYHNVFEHRGMLFNEGAMPGSLEHLSIYLKNVDKIIKGKNEVDHYIYSFGDKETSKKRVYEIFDNEIKSLKRVQKYFK</sequence>
<name>A0A6G8I300_9STRE</name>
<evidence type="ECO:0000313" key="2">
    <source>
        <dbReference type="Proteomes" id="UP000503166"/>
    </source>
</evidence>
<gene>
    <name evidence="1" type="ORF">GPZ88_10005</name>
</gene>